<dbReference type="InterPro" id="IPR011330">
    <property type="entry name" value="Glyco_hydro/deAcase_b/a-brl"/>
</dbReference>
<comment type="cofactor">
    <cofactor evidence="11">
        <name>Zn(2+)</name>
        <dbReference type="ChEBI" id="CHEBI:29105"/>
    </cofactor>
    <text evidence="11">Binds 1 zinc ion per subunit.</text>
</comment>
<evidence type="ECO:0000313" key="13">
    <source>
        <dbReference type="EMBL" id="ESO84761.1"/>
    </source>
</evidence>
<dbReference type="InterPro" id="IPR041147">
    <property type="entry name" value="GH38_C"/>
</dbReference>
<dbReference type="Gene3D" id="2.60.40.1360">
    <property type="match status" value="1"/>
</dbReference>
<dbReference type="RefSeq" id="XP_009064562.1">
    <property type="nucleotide sequence ID" value="XM_009066314.1"/>
</dbReference>
<dbReference type="EMBL" id="KB203412">
    <property type="protein sequence ID" value="ESO84761.1"/>
    <property type="molecule type" value="Genomic_DNA"/>
</dbReference>
<dbReference type="GO" id="GO:0030246">
    <property type="term" value="F:carbohydrate binding"/>
    <property type="evidence" value="ECO:0007669"/>
    <property type="project" value="InterPro"/>
</dbReference>
<dbReference type="Gene3D" id="3.20.110.10">
    <property type="entry name" value="Glycoside hydrolase 38, N terminal domain"/>
    <property type="match status" value="1"/>
</dbReference>
<keyword evidence="9" id="KW-0325">Glycoprotein</keyword>
<comment type="similarity">
    <text evidence="2 11">Belongs to the glycosyl hydrolase 38 family.</text>
</comment>
<dbReference type="CTD" id="20245977"/>
<dbReference type="GO" id="GO:0005764">
    <property type="term" value="C:lysosome"/>
    <property type="evidence" value="ECO:0007669"/>
    <property type="project" value="TreeGrafter"/>
</dbReference>
<keyword evidence="10 11" id="KW-0326">Glycosidase</keyword>
<feature type="domain" description="Glycoside hydrolase family 38 central" evidence="12">
    <location>
        <begin position="349"/>
        <end position="426"/>
    </location>
</feature>
<accession>V3ZUY9</accession>
<dbReference type="HOGENOM" id="CLU_004690_2_0_1"/>
<dbReference type="InterPro" id="IPR050843">
    <property type="entry name" value="Glycosyl_Hydrlase_38"/>
</dbReference>
<evidence type="ECO:0000256" key="2">
    <source>
        <dbReference type="ARBA" id="ARBA00009792"/>
    </source>
</evidence>
<dbReference type="InterPro" id="IPR015341">
    <property type="entry name" value="Glyco_hydro_38_cen"/>
</dbReference>
<dbReference type="AlphaFoldDB" id="V3ZUY9"/>
<dbReference type="GO" id="GO:0006013">
    <property type="term" value="P:mannose metabolic process"/>
    <property type="evidence" value="ECO:0007669"/>
    <property type="project" value="InterPro"/>
</dbReference>
<dbReference type="SUPFAM" id="SSF88688">
    <property type="entry name" value="Families 57/38 glycoside transferase middle domain"/>
    <property type="match status" value="1"/>
</dbReference>
<dbReference type="InterPro" id="IPR027291">
    <property type="entry name" value="Glyco_hydro_38_N_sf"/>
</dbReference>
<dbReference type="CDD" id="cd10810">
    <property type="entry name" value="GH38N_AMII_LAM_like"/>
    <property type="match status" value="1"/>
</dbReference>
<evidence type="ECO:0000256" key="7">
    <source>
        <dbReference type="ARBA" id="ARBA00022833"/>
    </source>
</evidence>
<dbReference type="InterPro" id="IPR028995">
    <property type="entry name" value="Glyco_hydro_57/38_cen_sf"/>
</dbReference>
<dbReference type="PANTHER" id="PTHR11607">
    <property type="entry name" value="ALPHA-MANNOSIDASE"/>
    <property type="match status" value="1"/>
</dbReference>
<comment type="catalytic activity">
    <reaction evidence="1">
        <text>Hydrolysis of terminal, non-reducing alpha-D-mannose residues in alpha-D-mannosides.</text>
        <dbReference type="EC" id="3.2.1.24"/>
    </reaction>
</comment>
<dbReference type="InterPro" id="IPR048534">
    <property type="entry name" value="Man2a1-like_dom"/>
</dbReference>
<dbReference type="Pfam" id="PF09261">
    <property type="entry name" value="Alpha-mann_mid"/>
    <property type="match status" value="1"/>
</dbReference>
<evidence type="ECO:0000256" key="3">
    <source>
        <dbReference type="ARBA" id="ARBA00012752"/>
    </source>
</evidence>
<keyword evidence="7 11" id="KW-0862">Zinc</keyword>
<evidence type="ECO:0000256" key="4">
    <source>
        <dbReference type="ARBA" id="ARBA00022723"/>
    </source>
</evidence>
<dbReference type="Pfam" id="PF01074">
    <property type="entry name" value="Glyco_hydro_38N"/>
    <property type="match status" value="1"/>
</dbReference>
<dbReference type="Pfam" id="PF17677">
    <property type="entry name" value="Glyco_hydro38C2"/>
    <property type="match status" value="1"/>
</dbReference>
<dbReference type="OrthoDB" id="2016903at2759"/>
<dbReference type="FunFam" id="3.20.110.10:FF:000001">
    <property type="entry name" value="Alpha-mannosidase"/>
    <property type="match status" value="1"/>
</dbReference>
<keyword evidence="4 11" id="KW-0479">Metal-binding</keyword>
<dbReference type="Gene3D" id="1.20.1270.50">
    <property type="entry name" value="Glycoside hydrolase family 38, central domain"/>
    <property type="match status" value="2"/>
</dbReference>
<dbReference type="GeneID" id="20245977"/>
<dbReference type="Gene3D" id="2.60.40.1180">
    <property type="entry name" value="Golgi alpha-mannosidase II"/>
    <property type="match status" value="1"/>
</dbReference>
<dbReference type="FunFam" id="2.70.98.30:FF:000003">
    <property type="entry name" value="Alpha-mannosidase"/>
    <property type="match status" value="1"/>
</dbReference>
<dbReference type="Proteomes" id="UP000030746">
    <property type="component" value="Unassembled WGS sequence"/>
</dbReference>
<dbReference type="Pfam" id="PF21260">
    <property type="entry name" value="Laman-like_dom"/>
    <property type="match status" value="1"/>
</dbReference>
<dbReference type="STRING" id="225164.V3ZUY9"/>
<protein>
    <recommendedName>
        <fullName evidence="3 11">Alpha-mannosidase</fullName>
        <ecNumber evidence="11">3.2.1.-</ecNumber>
    </recommendedName>
</protein>
<dbReference type="SMART" id="SM00872">
    <property type="entry name" value="Alpha-mann_mid"/>
    <property type="match status" value="1"/>
</dbReference>
<keyword evidence="6 11" id="KW-0378">Hydrolase</keyword>
<dbReference type="GO" id="GO:0046872">
    <property type="term" value="F:metal ion binding"/>
    <property type="evidence" value="ECO:0007669"/>
    <property type="project" value="UniProtKB-KW"/>
</dbReference>
<dbReference type="InterPro" id="IPR037094">
    <property type="entry name" value="Glyco_hydro_38_cen_sf"/>
</dbReference>
<evidence type="ECO:0000256" key="10">
    <source>
        <dbReference type="ARBA" id="ARBA00023295"/>
    </source>
</evidence>
<evidence type="ECO:0000256" key="1">
    <source>
        <dbReference type="ARBA" id="ARBA00000365"/>
    </source>
</evidence>
<evidence type="ECO:0000256" key="5">
    <source>
        <dbReference type="ARBA" id="ARBA00022729"/>
    </source>
</evidence>
<dbReference type="InterPro" id="IPR011682">
    <property type="entry name" value="Glyco_hydro_38_C"/>
</dbReference>
<reference evidence="13 14" key="1">
    <citation type="journal article" date="2013" name="Nature">
        <title>Insights into bilaterian evolution from three spiralian genomes.</title>
        <authorList>
            <person name="Simakov O."/>
            <person name="Marletaz F."/>
            <person name="Cho S.J."/>
            <person name="Edsinger-Gonzales E."/>
            <person name="Havlak P."/>
            <person name="Hellsten U."/>
            <person name="Kuo D.H."/>
            <person name="Larsson T."/>
            <person name="Lv J."/>
            <person name="Arendt D."/>
            <person name="Savage R."/>
            <person name="Osoegawa K."/>
            <person name="de Jong P."/>
            <person name="Grimwood J."/>
            <person name="Chapman J.A."/>
            <person name="Shapiro H."/>
            <person name="Aerts A."/>
            <person name="Otillar R.P."/>
            <person name="Terry A.Y."/>
            <person name="Boore J.L."/>
            <person name="Grigoriev I.V."/>
            <person name="Lindberg D.R."/>
            <person name="Seaver E.C."/>
            <person name="Weisblat D.A."/>
            <person name="Putnam N.H."/>
            <person name="Rokhsar D.S."/>
        </authorList>
    </citation>
    <scope>NUCLEOTIDE SEQUENCE [LARGE SCALE GENOMIC DNA]</scope>
</reference>
<evidence type="ECO:0000256" key="9">
    <source>
        <dbReference type="ARBA" id="ARBA00023180"/>
    </source>
</evidence>
<evidence type="ECO:0000256" key="8">
    <source>
        <dbReference type="ARBA" id="ARBA00023157"/>
    </source>
</evidence>
<name>V3ZUY9_LOTGI</name>
<dbReference type="SUPFAM" id="SSF74650">
    <property type="entry name" value="Galactose mutarotase-like"/>
    <property type="match status" value="1"/>
</dbReference>
<dbReference type="InterPro" id="IPR013780">
    <property type="entry name" value="Glyco_hydro_b"/>
</dbReference>
<dbReference type="PANTHER" id="PTHR11607:SF3">
    <property type="entry name" value="LYSOSOMAL ALPHA-MANNOSIDASE"/>
    <property type="match status" value="1"/>
</dbReference>
<evidence type="ECO:0000313" key="14">
    <source>
        <dbReference type="Proteomes" id="UP000030746"/>
    </source>
</evidence>
<organism evidence="13 14">
    <name type="scientific">Lottia gigantea</name>
    <name type="common">Giant owl limpet</name>
    <dbReference type="NCBI Taxonomy" id="225164"/>
    <lineage>
        <taxon>Eukaryota</taxon>
        <taxon>Metazoa</taxon>
        <taxon>Spiralia</taxon>
        <taxon>Lophotrochozoa</taxon>
        <taxon>Mollusca</taxon>
        <taxon>Gastropoda</taxon>
        <taxon>Patellogastropoda</taxon>
        <taxon>Lottioidea</taxon>
        <taxon>Lottiidae</taxon>
        <taxon>Lottia</taxon>
    </lineage>
</organism>
<dbReference type="InterPro" id="IPR011013">
    <property type="entry name" value="Gal_mutarotase_sf_dom"/>
</dbReference>
<evidence type="ECO:0000256" key="6">
    <source>
        <dbReference type="ARBA" id="ARBA00022801"/>
    </source>
</evidence>
<keyword evidence="8" id="KW-1015">Disulfide bond</keyword>
<evidence type="ECO:0000256" key="11">
    <source>
        <dbReference type="RuleBase" id="RU361199"/>
    </source>
</evidence>
<dbReference type="GO" id="GO:0004559">
    <property type="term" value="F:alpha-mannosidase activity"/>
    <property type="evidence" value="ECO:0007669"/>
    <property type="project" value="UniProtKB-EC"/>
</dbReference>
<dbReference type="KEGG" id="lgi:LOTGIDRAFT_207233"/>
<gene>
    <name evidence="13" type="ORF">LOTGIDRAFT_207233</name>
</gene>
<dbReference type="FunFam" id="1.20.1270.50:FF:000002">
    <property type="entry name" value="Alpha-mannosidase"/>
    <property type="match status" value="1"/>
</dbReference>
<dbReference type="FunFam" id="2.60.40.1180:FF:000018">
    <property type="entry name" value="Alpha-mannosidase"/>
    <property type="match status" value="1"/>
</dbReference>
<keyword evidence="14" id="KW-1185">Reference proteome</keyword>
<feature type="chain" id="PRO_5017847948" description="Alpha-mannosidase" evidence="11">
    <location>
        <begin position="18"/>
        <end position="1004"/>
    </location>
</feature>
<dbReference type="FunFam" id="1.20.1270.50:FF:000003">
    <property type="entry name" value="Alpha-mannosidase"/>
    <property type="match status" value="1"/>
</dbReference>
<dbReference type="InterPro" id="IPR000602">
    <property type="entry name" value="Glyco_hydro_38_N"/>
</dbReference>
<dbReference type="Gene3D" id="2.70.98.30">
    <property type="entry name" value="Golgi alpha-mannosidase II, domain 4"/>
    <property type="match status" value="1"/>
</dbReference>
<sequence>MIYILALIAIFVYSGYAAPQNLFFGASKCGYSSCNAVKHGMINVHLVPHTHDDVGWLKTVDQYYYGDKNDIQIAGVQYILDSVIPELINDPNKRFIYVEIAFFARWWREQSDSMRHAVKGLVNEGRLEFILGGWCMNDEAATHYNAIIDQHTIGFEFLRQNFKECGRPRVAWQIDPFGHSRELASLFAQMGFDGLFFGRLDYQDKDNRLNKKTMEMIWKGSPKNLGSRSELFTGALYSGYGPPSGFCWDTICGDSPIMLSSSFMFQAKHYQTKHLIWTMGSDFQYSNAHTWYKNLDKLIKYANAMQSNGSKVNLLYSTPSCYLDQLNKAGLKWTTKEDDFFPYASRGHGFWTGYFTSRATLKYYVRRTNNFLQVTKQMDALALLEDTDNSTYNIVILREAMGVAQHHDAVSGTEKQAVAYDYAERLANGVNECQKVVNDAYGKLMPLKTVKPPGHSFCTLLNISSCAFTEQNKMFQLHIYNPIARSVIYYVRLPVVGSEYNVVGPDGKPIQNQIVPIASDTMRIPERKGSLAKHELVFNTTLQPLGFTTYFIQMTSAKKTKTLETTKVKQLTGTEDTVLSNKYISLTFDGSSGLLSKMENLEKKISIKLNQQLGYYIGHDGNNSKDEFVASGAYIFRPSSNNVHMFDKPQLKLKNYIKQGEIVQELTQSFSSWATESFILYENAKWAEIQWTVGPIPINDKKGKEVISQYTTDLQTDSLFYTDANGREILQRKRDYRSTWTLNQSEPIAGNYYPVNSRTYMQDTDKDIRFSVLTDRSQGGSSIKDGQLEIMVHRRLLHDDALGVGEPLNETGSDGKGLVVRGSHFIFLDTIKESAAVQRPFAEELFMAPQLSFTNAQMKYSDWSKQYRTMWSGVKKTLPPNIHLLTLEQFAGTGPVPSQDQPFLLRLEHMFEVDEDVDLSKPVNVTLQDLFTTFEITSATELTLGANLPLNQLERLKWMSEDSKTTPINESRIKYEPLKLGDDLTVTLNPMQIRTFQIQIKSRQ</sequence>
<feature type="signal peptide" evidence="11">
    <location>
        <begin position="1"/>
        <end position="17"/>
    </location>
</feature>
<proteinExistence type="inferred from homology"/>
<evidence type="ECO:0000259" key="12">
    <source>
        <dbReference type="SMART" id="SM00872"/>
    </source>
</evidence>
<dbReference type="OMA" id="FIWRPSK"/>
<dbReference type="EC" id="3.2.1.-" evidence="11"/>
<dbReference type="SUPFAM" id="SSF88713">
    <property type="entry name" value="Glycoside hydrolase/deacetylase"/>
    <property type="match status" value="1"/>
</dbReference>
<keyword evidence="5 11" id="KW-0732">Signal</keyword>
<dbReference type="Pfam" id="PF07748">
    <property type="entry name" value="Glyco_hydro_38C"/>
    <property type="match status" value="1"/>
</dbReference>